<evidence type="ECO:0000259" key="1">
    <source>
        <dbReference type="Pfam" id="PF00561"/>
    </source>
</evidence>
<dbReference type="PRINTS" id="PR00111">
    <property type="entry name" value="ABHYDROLASE"/>
</dbReference>
<accession>A0ABS9TEN7</accession>
<dbReference type="GO" id="GO:0016787">
    <property type="term" value="F:hydrolase activity"/>
    <property type="evidence" value="ECO:0007669"/>
    <property type="project" value="UniProtKB-KW"/>
</dbReference>
<evidence type="ECO:0000313" key="3">
    <source>
        <dbReference type="Proteomes" id="UP001299970"/>
    </source>
</evidence>
<comment type="caution">
    <text evidence="2">The sequence shown here is derived from an EMBL/GenBank/DDBJ whole genome shotgun (WGS) entry which is preliminary data.</text>
</comment>
<dbReference type="PANTHER" id="PTHR43433">
    <property type="entry name" value="HYDROLASE, ALPHA/BETA FOLD FAMILY PROTEIN"/>
    <property type="match status" value="1"/>
</dbReference>
<gene>
    <name evidence="2" type="ORF">MMF94_14280</name>
</gene>
<keyword evidence="2" id="KW-0378">Hydrolase</keyword>
<dbReference type="PANTHER" id="PTHR43433:SF10">
    <property type="entry name" value="AB HYDROLASE-1 DOMAIN-CONTAINING PROTEIN"/>
    <property type="match status" value="1"/>
</dbReference>
<dbReference type="Pfam" id="PF00561">
    <property type="entry name" value="Abhydrolase_1"/>
    <property type="match status" value="1"/>
</dbReference>
<dbReference type="InterPro" id="IPR050471">
    <property type="entry name" value="AB_hydrolase"/>
</dbReference>
<protein>
    <submittedName>
        <fullName evidence="2">Alpha/beta hydrolase</fullName>
    </submittedName>
</protein>
<dbReference type="RefSeq" id="WP_241036882.1">
    <property type="nucleotide sequence ID" value="NZ_BAAAJF010000036.1"/>
</dbReference>
<dbReference type="InterPro" id="IPR000073">
    <property type="entry name" value="AB_hydrolase_1"/>
</dbReference>
<dbReference type="Proteomes" id="UP001299970">
    <property type="component" value="Unassembled WGS sequence"/>
</dbReference>
<name>A0ABS9TEN7_9PSEU</name>
<proteinExistence type="predicted"/>
<feature type="domain" description="AB hydrolase-1" evidence="1">
    <location>
        <begin position="31"/>
        <end position="280"/>
    </location>
</feature>
<dbReference type="InterPro" id="IPR029058">
    <property type="entry name" value="AB_hydrolase_fold"/>
</dbReference>
<sequence>MTISATHQIHRLDGRRVAVHDLTPDAPAGAPVVLLCHAAPGSGVFDPDPEATAARGIRLISFDRPGYGGSDPVGDGAFATVDGAADDAAALLETILEPGATAAVAGWSAGGRVALALAARRPDLVSRVAVIGTPAPDEDVQWIPEEHRSGIEALRDAPAAVAHEALGAAFAPVLAALSGDARFGLVGIDEADGPVLAEHGVADRLRAMLDEALVQGGAGLMADIAGYTLRPWGFDPAEVKASVLLGYGSADHIGRAHGLWWQRALPDARLDVVDGAGHLVVVPRWKALLAFLCREAV</sequence>
<evidence type="ECO:0000313" key="2">
    <source>
        <dbReference type="EMBL" id="MCH6166853.1"/>
    </source>
</evidence>
<reference evidence="2 3" key="1">
    <citation type="submission" date="2022-03" db="EMBL/GenBank/DDBJ databases">
        <title>Pseudonocardia alaer sp. nov., a novel actinomycete isolated from reed forest soil.</title>
        <authorList>
            <person name="Wang L."/>
        </authorList>
    </citation>
    <scope>NUCLEOTIDE SEQUENCE [LARGE SCALE GENOMIC DNA]</scope>
    <source>
        <strain evidence="2 3">Y-16303</strain>
    </source>
</reference>
<organism evidence="2 3">
    <name type="scientific">Pseudonocardia alaniniphila</name>
    <dbReference type="NCBI Taxonomy" id="75291"/>
    <lineage>
        <taxon>Bacteria</taxon>
        <taxon>Bacillati</taxon>
        <taxon>Actinomycetota</taxon>
        <taxon>Actinomycetes</taxon>
        <taxon>Pseudonocardiales</taxon>
        <taxon>Pseudonocardiaceae</taxon>
        <taxon>Pseudonocardia</taxon>
    </lineage>
</organism>
<keyword evidence="3" id="KW-1185">Reference proteome</keyword>
<dbReference type="EMBL" id="JAKXMK010000011">
    <property type="protein sequence ID" value="MCH6166853.1"/>
    <property type="molecule type" value="Genomic_DNA"/>
</dbReference>
<dbReference type="SUPFAM" id="SSF53474">
    <property type="entry name" value="alpha/beta-Hydrolases"/>
    <property type="match status" value="1"/>
</dbReference>
<dbReference type="Gene3D" id="3.40.50.1820">
    <property type="entry name" value="alpha/beta hydrolase"/>
    <property type="match status" value="1"/>
</dbReference>